<dbReference type="InterPro" id="IPR007353">
    <property type="entry name" value="DUF421"/>
</dbReference>
<evidence type="ECO:0000259" key="7">
    <source>
        <dbReference type="Pfam" id="PF04239"/>
    </source>
</evidence>
<dbReference type="Proteomes" id="UP000323257">
    <property type="component" value="Unassembled WGS sequence"/>
</dbReference>
<keyword evidence="10" id="KW-1185">Reference proteome</keyword>
<evidence type="ECO:0000256" key="3">
    <source>
        <dbReference type="ARBA" id="ARBA00022475"/>
    </source>
</evidence>
<evidence type="ECO:0000256" key="2">
    <source>
        <dbReference type="ARBA" id="ARBA00006448"/>
    </source>
</evidence>
<dbReference type="EMBL" id="VNHS01000011">
    <property type="protein sequence ID" value="TYP70753.1"/>
    <property type="molecule type" value="Genomic_DNA"/>
</dbReference>
<keyword evidence="6" id="KW-0472">Membrane</keyword>
<proteinExistence type="inferred from homology"/>
<evidence type="ECO:0000313" key="9">
    <source>
        <dbReference type="EMBL" id="TYP70753.1"/>
    </source>
</evidence>
<dbReference type="Pfam" id="PF20730">
    <property type="entry name" value="YetF_N"/>
    <property type="match status" value="1"/>
</dbReference>
<evidence type="ECO:0000256" key="5">
    <source>
        <dbReference type="ARBA" id="ARBA00022989"/>
    </source>
</evidence>
<evidence type="ECO:0000256" key="1">
    <source>
        <dbReference type="ARBA" id="ARBA00004651"/>
    </source>
</evidence>
<reference evidence="9 10" key="1">
    <citation type="submission" date="2019-07" db="EMBL/GenBank/DDBJ databases">
        <title>Genomic Encyclopedia of Type Strains, Phase III (KMG-III): the genomes of soil and plant-associated and newly described type strains.</title>
        <authorList>
            <person name="Whitman W."/>
        </authorList>
    </citation>
    <scope>NUCLEOTIDE SEQUENCE [LARGE SCALE GENOMIC DNA]</scope>
    <source>
        <strain evidence="9 10">BL24</strain>
    </source>
</reference>
<comment type="subcellular location">
    <subcellularLocation>
        <location evidence="1">Cell membrane</location>
        <topology evidence="1">Multi-pass membrane protein</topology>
    </subcellularLocation>
</comment>
<sequence>MDYTYIAIKLAAGFFGLWVMTRLLGKKEISQLTPFDFVTSLMLSELVGNTVYDREVKLAELVFALAVWMALSLALEKAMQRFPWLSRPLSGRPDIVIRNGRIDEAAMKRNKLDMHQLGMLLREQNVFSVQDVAYAVFETNGKLSVMRSAKTDEVSREDLGLPEKQIHMTYILVDHGCVERALLKEIGRDEPWLMKELQARGVERAEDVLYAEWSAGSGLHVQTRG</sequence>
<evidence type="ECO:0000256" key="4">
    <source>
        <dbReference type="ARBA" id="ARBA00022692"/>
    </source>
</evidence>
<dbReference type="Pfam" id="PF04239">
    <property type="entry name" value="DUF421"/>
    <property type="match status" value="1"/>
</dbReference>
<evidence type="ECO:0000259" key="8">
    <source>
        <dbReference type="Pfam" id="PF20730"/>
    </source>
</evidence>
<dbReference type="PANTHER" id="PTHR34582:SF5">
    <property type="entry name" value="UPF0702 TRANSMEMBRANE PROTEIN YETF"/>
    <property type="match status" value="1"/>
</dbReference>
<dbReference type="RefSeq" id="WP_148932300.1">
    <property type="nucleotide sequence ID" value="NZ_VNHS01000011.1"/>
</dbReference>
<evidence type="ECO:0000256" key="6">
    <source>
        <dbReference type="ARBA" id="ARBA00023136"/>
    </source>
</evidence>
<name>A0A5S5BYL6_9BACL</name>
<dbReference type="InterPro" id="IPR023090">
    <property type="entry name" value="UPF0702_alpha/beta_dom_sf"/>
</dbReference>
<keyword evidence="5" id="KW-1133">Transmembrane helix</keyword>
<comment type="caution">
    <text evidence="9">The sequence shown here is derived from an EMBL/GenBank/DDBJ whole genome shotgun (WGS) entry which is preliminary data.</text>
</comment>
<feature type="domain" description="YetF C-terminal" evidence="7">
    <location>
        <begin position="81"/>
        <end position="214"/>
    </location>
</feature>
<accession>A0A5S5BYL6</accession>
<gene>
    <name evidence="9" type="ORF">BCM02_111261</name>
</gene>
<organism evidence="9 10">
    <name type="scientific">Paenibacillus methanolicus</name>
    <dbReference type="NCBI Taxonomy" id="582686"/>
    <lineage>
        <taxon>Bacteria</taxon>
        <taxon>Bacillati</taxon>
        <taxon>Bacillota</taxon>
        <taxon>Bacilli</taxon>
        <taxon>Bacillales</taxon>
        <taxon>Paenibacillaceae</taxon>
        <taxon>Paenibacillus</taxon>
    </lineage>
</organism>
<protein>
    <submittedName>
        <fullName evidence="9">Uncharacterized membrane protein YcaP (DUF421 family)</fullName>
    </submittedName>
</protein>
<feature type="domain" description="YetF-like N-terminal transmembrane" evidence="8">
    <location>
        <begin position="3"/>
        <end position="76"/>
    </location>
</feature>
<keyword evidence="4" id="KW-0812">Transmembrane</keyword>
<dbReference type="Gene3D" id="3.30.240.20">
    <property type="entry name" value="bsu07140 like domains"/>
    <property type="match status" value="2"/>
</dbReference>
<dbReference type="PANTHER" id="PTHR34582">
    <property type="entry name" value="UPF0702 TRANSMEMBRANE PROTEIN YCAP"/>
    <property type="match status" value="1"/>
</dbReference>
<dbReference type="InterPro" id="IPR048454">
    <property type="entry name" value="YetF_N"/>
</dbReference>
<evidence type="ECO:0000313" key="10">
    <source>
        <dbReference type="Proteomes" id="UP000323257"/>
    </source>
</evidence>
<dbReference type="AlphaFoldDB" id="A0A5S5BYL6"/>
<dbReference type="OrthoDB" id="9778331at2"/>
<dbReference type="GO" id="GO:0005886">
    <property type="term" value="C:plasma membrane"/>
    <property type="evidence" value="ECO:0007669"/>
    <property type="project" value="UniProtKB-SubCell"/>
</dbReference>
<comment type="similarity">
    <text evidence="2">Belongs to the UPF0702 family.</text>
</comment>
<keyword evidence="3" id="KW-1003">Cell membrane</keyword>